<keyword evidence="1" id="KW-1133">Transmembrane helix</keyword>
<keyword evidence="1" id="KW-0472">Membrane</keyword>
<gene>
    <name evidence="2" type="ORF">FOL47_006377</name>
</gene>
<keyword evidence="1" id="KW-0812">Transmembrane</keyword>
<accession>A0A7J6LSR3</accession>
<keyword evidence="3" id="KW-1185">Reference proteome</keyword>
<dbReference type="Proteomes" id="UP000591131">
    <property type="component" value="Unassembled WGS sequence"/>
</dbReference>
<protein>
    <submittedName>
        <fullName evidence="2">Uncharacterized protein</fullName>
    </submittedName>
</protein>
<name>A0A7J6LSR3_PERCH</name>
<evidence type="ECO:0000313" key="2">
    <source>
        <dbReference type="EMBL" id="KAF4662176.1"/>
    </source>
</evidence>
<comment type="caution">
    <text evidence="2">The sequence shown here is derived from an EMBL/GenBank/DDBJ whole genome shotgun (WGS) entry which is preliminary data.</text>
</comment>
<feature type="transmembrane region" description="Helical" evidence="1">
    <location>
        <begin position="40"/>
        <end position="61"/>
    </location>
</feature>
<dbReference type="EMBL" id="JAAPAO010000354">
    <property type="protein sequence ID" value="KAF4662176.1"/>
    <property type="molecule type" value="Genomic_DNA"/>
</dbReference>
<sequence length="221" mass="25455">MAPRLPLANKDDPAEDFLRWSIRTKRVSSSILRSPFTRDFIIPFFTCIVLVLILALGLWWYRTVWPKVLQNEVFKNVILVENMEVKSLLTRCSRYENAICFVGEATLLIKSESPFAVAFDGLSGYLTLTEPLTPLVRDTMAGLMSIKYKLTSTAFSTARFKVPFVLEMFDDGLYMGIVRNGTNPALYFFFRPVFWEKASLKPIGRFVFRDTLCLTQTYRVQ</sequence>
<reference evidence="2 3" key="1">
    <citation type="submission" date="2020-04" db="EMBL/GenBank/DDBJ databases">
        <title>Perkinsus chesapeaki whole genome sequence.</title>
        <authorList>
            <person name="Bogema D.R."/>
        </authorList>
    </citation>
    <scope>NUCLEOTIDE SEQUENCE [LARGE SCALE GENOMIC DNA]</scope>
    <source>
        <strain evidence="2">ATCC PRA-425</strain>
    </source>
</reference>
<evidence type="ECO:0000313" key="3">
    <source>
        <dbReference type="Proteomes" id="UP000591131"/>
    </source>
</evidence>
<evidence type="ECO:0000256" key="1">
    <source>
        <dbReference type="SAM" id="Phobius"/>
    </source>
</evidence>
<organism evidence="2 3">
    <name type="scientific">Perkinsus chesapeaki</name>
    <name type="common">Clam parasite</name>
    <name type="synonym">Perkinsus andrewsi</name>
    <dbReference type="NCBI Taxonomy" id="330153"/>
    <lineage>
        <taxon>Eukaryota</taxon>
        <taxon>Sar</taxon>
        <taxon>Alveolata</taxon>
        <taxon>Perkinsozoa</taxon>
        <taxon>Perkinsea</taxon>
        <taxon>Perkinsida</taxon>
        <taxon>Perkinsidae</taxon>
        <taxon>Perkinsus</taxon>
    </lineage>
</organism>
<proteinExistence type="predicted"/>
<dbReference type="AlphaFoldDB" id="A0A7J6LSR3"/>